<evidence type="ECO:0000256" key="8">
    <source>
        <dbReference type="HAMAP-Rule" id="MF_01255"/>
    </source>
</evidence>
<keyword evidence="5 8" id="KW-0456">Lyase</keyword>
<evidence type="ECO:0000313" key="11">
    <source>
        <dbReference type="Proteomes" id="UP000198644"/>
    </source>
</evidence>
<dbReference type="UniPathway" id="UPA00067">
    <property type="reaction ID" value="UER00123"/>
</dbReference>
<dbReference type="GO" id="GO:0033990">
    <property type="term" value="F:ectoine synthase activity"/>
    <property type="evidence" value="ECO:0007669"/>
    <property type="project" value="UniProtKB-EC"/>
</dbReference>
<evidence type="ECO:0000256" key="9">
    <source>
        <dbReference type="SAM" id="MobiDB-lite"/>
    </source>
</evidence>
<dbReference type="EMBL" id="FOYW01000001">
    <property type="protein sequence ID" value="SFR65982.1"/>
    <property type="molecule type" value="Genomic_DNA"/>
</dbReference>
<evidence type="ECO:0000256" key="6">
    <source>
        <dbReference type="ARBA" id="ARBA00033271"/>
    </source>
</evidence>
<feature type="compositionally biased region" description="Basic and acidic residues" evidence="9">
    <location>
        <begin position="137"/>
        <end position="155"/>
    </location>
</feature>
<dbReference type="GO" id="GO:0019491">
    <property type="term" value="P:ectoine biosynthetic process"/>
    <property type="evidence" value="ECO:0007669"/>
    <property type="project" value="UniProtKB-UniRule"/>
</dbReference>
<evidence type="ECO:0000256" key="3">
    <source>
        <dbReference type="ARBA" id="ARBA00013192"/>
    </source>
</evidence>
<evidence type="ECO:0000313" key="10">
    <source>
        <dbReference type="EMBL" id="SFR65982.1"/>
    </source>
</evidence>
<dbReference type="EC" id="4.2.1.108" evidence="3 8"/>
<dbReference type="Proteomes" id="UP000198644">
    <property type="component" value="Unassembled WGS sequence"/>
</dbReference>
<evidence type="ECO:0000256" key="7">
    <source>
        <dbReference type="ARBA" id="ARBA00048714"/>
    </source>
</evidence>
<dbReference type="OrthoDB" id="9801830at2"/>
<evidence type="ECO:0000256" key="5">
    <source>
        <dbReference type="ARBA" id="ARBA00023239"/>
    </source>
</evidence>
<dbReference type="CDD" id="cd06978">
    <property type="entry name" value="cupin_EctC"/>
    <property type="match status" value="1"/>
</dbReference>
<gene>
    <name evidence="8" type="primary">ectC</name>
    <name evidence="10" type="ORF">SAMN05216203_2295</name>
</gene>
<accession>A0A1I6IGV4</accession>
<comment type="function">
    <text evidence="8">Catalyzes the circularization of gamma-N-acetyl-alpha,gamma-diaminobutyric acid (ADABA) to ectoine (1,4,5,6-tetrahydro-2-methyl-4-pyrimidine carboxylic acid), which is an excellent osmoprotectant.</text>
</comment>
<evidence type="ECO:0000256" key="4">
    <source>
        <dbReference type="ARBA" id="ARBA00019707"/>
    </source>
</evidence>
<comment type="pathway">
    <text evidence="1 8">Amine and polyamine biosynthesis; ectoine biosynthesis; L-ectoine from L-aspartate 4-semialdehyde: step 3/3.</text>
</comment>
<organism evidence="10 11">
    <name type="scientific">Marinobacter daqiaonensis</name>
    <dbReference type="NCBI Taxonomy" id="650891"/>
    <lineage>
        <taxon>Bacteria</taxon>
        <taxon>Pseudomonadati</taxon>
        <taxon>Pseudomonadota</taxon>
        <taxon>Gammaproteobacteria</taxon>
        <taxon>Pseudomonadales</taxon>
        <taxon>Marinobacteraceae</taxon>
        <taxon>Marinobacter</taxon>
    </lineage>
</organism>
<feature type="region of interest" description="Disordered" evidence="9">
    <location>
        <begin position="128"/>
        <end position="155"/>
    </location>
</feature>
<dbReference type="AlphaFoldDB" id="A0A1I6IGV4"/>
<dbReference type="PANTHER" id="PTHR39289:SF1">
    <property type="entry name" value="L-ECTOINE SYNTHASE"/>
    <property type="match status" value="1"/>
</dbReference>
<dbReference type="HAMAP" id="MF_01255">
    <property type="entry name" value="Ectoine_synth"/>
    <property type="match status" value="1"/>
</dbReference>
<dbReference type="Pfam" id="PF06339">
    <property type="entry name" value="Ectoine_synth"/>
    <property type="match status" value="1"/>
</dbReference>
<keyword evidence="11" id="KW-1185">Reference proteome</keyword>
<comment type="similarity">
    <text evidence="2 8">Belongs to the ectoine synthase family.</text>
</comment>
<protein>
    <recommendedName>
        <fullName evidence="4 8">L-ectoine synthase</fullName>
        <ecNumber evidence="3 8">4.2.1.108</ecNumber>
    </recommendedName>
    <alternativeName>
        <fullName evidence="6 8">N-acetyldiaminobutyrate dehydratase</fullName>
    </alternativeName>
</protein>
<dbReference type="InterPro" id="IPR011051">
    <property type="entry name" value="RmlC_Cupin_sf"/>
</dbReference>
<dbReference type="Gene3D" id="2.60.120.10">
    <property type="entry name" value="Jelly Rolls"/>
    <property type="match status" value="1"/>
</dbReference>
<evidence type="ECO:0000256" key="2">
    <source>
        <dbReference type="ARBA" id="ARBA00009637"/>
    </source>
</evidence>
<comment type="catalytic activity">
    <reaction evidence="7 8">
        <text>(2S)-4-acetamido-2-aminobutanoate = L-ectoine + H2O</text>
        <dbReference type="Rhea" id="RHEA:17281"/>
        <dbReference type="ChEBI" id="CHEBI:15377"/>
        <dbReference type="ChEBI" id="CHEBI:58515"/>
        <dbReference type="ChEBI" id="CHEBI:58929"/>
        <dbReference type="EC" id="4.2.1.108"/>
    </reaction>
</comment>
<dbReference type="InterPro" id="IPR014710">
    <property type="entry name" value="RmlC-like_jellyroll"/>
</dbReference>
<dbReference type="STRING" id="650891.SAMN05216203_2295"/>
<dbReference type="InterPro" id="IPR010462">
    <property type="entry name" value="Ectoine_synth"/>
</dbReference>
<dbReference type="PANTHER" id="PTHR39289">
    <property type="match status" value="1"/>
</dbReference>
<sequence>MKIVKLEDIIGSEREVYDKQWTSRRLLLKKDKMGFSFHETIIKAGSEHTFWYKNHLEAVYCVAGNGSIRDLETGEVHEIYDGVLYALDKHDKHTLYGGTEDMRLICAFNPPVTGREIHDHDGAYIADTEEEMEIENPEERERFEKEQKEKSKKAD</sequence>
<dbReference type="SUPFAM" id="SSF51182">
    <property type="entry name" value="RmlC-like cupins"/>
    <property type="match status" value="1"/>
</dbReference>
<reference evidence="10 11" key="1">
    <citation type="submission" date="2016-10" db="EMBL/GenBank/DDBJ databases">
        <authorList>
            <person name="de Groot N.N."/>
        </authorList>
    </citation>
    <scope>NUCLEOTIDE SEQUENCE [LARGE SCALE GENOMIC DNA]</scope>
    <source>
        <strain evidence="10 11">CGMCC 1.9167</strain>
    </source>
</reference>
<dbReference type="NCBIfam" id="NF009806">
    <property type="entry name" value="PRK13290.1"/>
    <property type="match status" value="1"/>
</dbReference>
<name>A0A1I6IGV4_9GAMM</name>
<evidence type="ECO:0000256" key="1">
    <source>
        <dbReference type="ARBA" id="ARBA00005181"/>
    </source>
</evidence>
<proteinExistence type="inferred from homology"/>